<accession>A0A976R7E2</accession>
<dbReference type="EMBL" id="OM869673">
    <property type="protein sequence ID" value="UPW41819.1"/>
    <property type="molecule type" value="Genomic_DNA"/>
</dbReference>
<feature type="region of interest" description="Disordered" evidence="1">
    <location>
        <begin position="1"/>
        <end position="28"/>
    </location>
</feature>
<sequence>MAYKRYTKRRAAPRKKTPYRRRSYAKKPRYAKRATMSKKRVLNVVSRKKRNGMLSWANTAPNGVTVNAISQTPAYVSAAAVTDGTACGIFLWNCTAMSLNANQNGGNTVINQAERTSTTCYMRGLAEHLRIQTSTGLPWIHRRLVFNLKIALAYQNLDTAPVAPQQTYVDTSNGIERLWQNLAINKTPKAIGQIYAYLFRGTYGTDYTDPLIAPVATDKVTVMYDKTRTYKSGNTAGYIGETKLWHGINKNLVYDDDELGAGMNPSYISVTGKPGVGNVFVLDILAPGVGGSSGDIIRIDANSTLYWHER</sequence>
<name>A0A976R7E2_9VIRU</name>
<evidence type="ECO:0000256" key="1">
    <source>
        <dbReference type="SAM" id="MobiDB-lite"/>
    </source>
</evidence>
<reference evidence="2" key="1">
    <citation type="submission" date="2022-02" db="EMBL/GenBank/DDBJ databases">
        <title>Towards deciphering the DNA virus diversity associated with rodent species in the families Cricetidae and Heteromyidae.</title>
        <authorList>
            <person name="Lund M."/>
            <person name="Larsen B.B."/>
            <person name="Gryseels S."/>
            <person name="Kraberger S."/>
            <person name="Rowsey D.M."/>
            <person name="Steger L."/>
            <person name="Yule K.M."/>
            <person name="Upham N.S."/>
            <person name="Worobey M."/>
            <person name="Van Doorslaer K."/>
            <person name="Varsani A."/>
        </authorList>
    </citation>
    <scope>NUCLEOTIDE SEQUENCE</scope>
    <source>
        <strain evidence="2">NeonRodF5_39</strain>
    </source>
</reference>
<evidence type="ECO:0000313" key="2">
    <source>
        <dbReference type="EMBL" id="UPW41819.1"/>
    </source>
</evidence>
<proteinExistence type="predicted"/>
<organism evidence="2">
    <name type="scientific">Peromfec virus RodF5_39</name>
    <dbReference type="NCBI Taxonomy" id="2929280"/>
    <lineage>
        <taxon>Viruses</taxon>
        <taxon>Monodnaviria</taxon>
        <taxon>Shotokuvirae</taxon>
        <taxon>Cressdnaviricota</taxon>
        <taxon>Repensiviricetes</taxon>
        <taxon>Geplafuvirales</taxon>
        <taxon>Genomoviridae</taxon>
        <taxon>Gemycircularvirus</taxon>
    </lineage>
</organism>
<protein>
    <submittedName>
        <fullName evidence="2">Capsid protein</fullName>
    </submittedName>
</protein>